<keyword evidence="1" id="KW-0472">Membrane</keyword>
<evidence type="ECO:0000256" key="1">
    <source>
        <dbReference type="SAM" id="Phobius"/>
    </source>
</evidence>
<feature type="transmembrane region" description="Helical" evidence="1">
    <location>
        <begin position="51"/>
        <end position="74"/>
    </location>
</feature>
<gene>
    <name evidence="2" type="ORF">BU23DRAFT_551825</name>
</gene>
<sequence>MQKVYLAGFGALLFAIVPYIYVAPAWSLHFPRTTPPTQSPPNVLSCPWRPATAIILPLCTYDVLLVIFNGILLLSNSAILGQPIATHKTDCKLGLLMSAEAG</sequence>
<dbReference type="EMBL" id="ML976667">
    <property type="protein sequence ID" value="KAF1976360.1"/>
    <property type="molecule type" value="Genomic_DNA"/>
</dbReference>
<accession>A0A6A5VI71</accession>
<dbReference type="AlphaFoldDB" id="A0A6A5VI71"/>
<reference evidence="2" key="1">
    <citation type="journal article" date="2020" name="Stud. Mycol.">
        <title>101 Dothideomycetes genomes: a test case for predicting lifestyles and emergence of pathogens.</title>
        <authorList>
            <person name="Haridas S."/>
            <person name="Albert R."/>
            <person name="Binder M."/>
            <person name="Bloem J."/>
            <person name="Labutti K."/>
            <person name="Salamov A."/>
            <person name="Andreopoulos B."/>
            <person name="Baker S."/>
            <person name="Barry K."/>
            <person name="Bills G."/>
            <person name="Bluhm B."/>
            <person name="Cannon C."/>
            <person name="Castanera R."/>
            <person name="Culley D."/>
            <person name="Daum C."/>
            <person name="Ezra D."/>
            <person name="Gonzalez J."/>
            <person name="Henrissat B."/>
            <person name="Kuo A."/>
            <person name="Liang C."/>
            <person name="Lipzen A."/>
            <person name="Lutzoni F."/>
            <person name="Magnuson J."/>
            <person name="Mondo S."/>
            <person name="Nolan M."/>
            <person name="Ohm R."/>
            <person name="Pangilinan J."/>
            <person name="Park H.-J."/>
            <person name="Ramirez L."/>
            <person name="Alfaro M."/>
            <person name="Sun H."/>
            <person name="Tritt A."/>
            <person name="Yoshinaga Y."/>
            <person name="Zwiers L.-H."/>
            <person name="Turgeon B."/>
            <person name="Goodwin S."/>
            <person name="Spatafora J."/>
            <person name="Crous P."/>
            <person name="Grigoriev I."/>
        </authorList>
    </citation>
    <scope>NUCLEOTIDE SEQUENCE</scope>
    <source>
        <strain evidence="2">CBS 107.79</strain>
    </source>
</reference>
<keyword evidence="1" id="KW-1133">Transmembrane helix</keyword>
<keyword evidence="3" id="KW-1185">Reference proteome</keyword>
<keyword evidence="1" id="KW-0812">Transmembrane</keyword>
<proteinExistence type="predicted"/>
<evidence type="ECO:0000313" key="2">
    <source>
        <dbReference type="EMBL" id="KAF1976360.1"/>
    </source>
</evidence>
<name>A0A6A5VI71_9PLEO</name>
<organism evidence="2 3">
    <name type="scientific">Bimuria novae-zelandiae CBS 107.79</name>
    <dbReference type="NCBI Taxonomy" id="1447943"/>
    <lineage>
        <taxon>Eukaryota</taxon>
        <taxon>Fungi</taxon>
        <taxon>Dikarya</taxon>
        <taxon>Ascomycota</taxon>
        <taxon>Pezizomycotina</taxon>
        <taxon>Dothideomycetes</taxon>
        <taxon>Pleosporomycetidae</taxon>
        <taxon>Pleosporales</taxon>
        <taxon>Massarineae</taxon>
        <taxon>Didymosphaeriaceae</taxon>
        <taxon>Bimuria</taxon>
    </lineage>
</organism>
<evidence type="ECO:0000313" key="3">
    <source>
        <dbReference type="Proteomes" id="UP000800036"/>
    </source>
</evidence>
<dbReference type="Proteomes" id="UP000800036">
    <property type="component" value="Unassembled WGS sequence"/>
</dbReference>
<protein>
    <submittedName>
        <fullName evidence="2">Uncharacterized protein</fullName>
    </submittedName>
</protein>